<proteinExistence type="inferred from homology"/>
<comment type="similarity">
    <text evidence="1 4">Belongs to the eukaryotic ribosomal protein eS7 family.</text>
</comment>
<dbReference type="GO" id="GO:0006412">
    <property type="term" value="P:translation"/>
    <property type="evidence" value="ECO:0007669"/>
    <property type="project" value="InterPro"/>
</dbReference>
<dbReference type="KEGG" id="aful:116486698"/>
<evidence type="ECO:0000313" key="6">
    <source>
        <dbReference type="Proteomes" id="UP000504639"/>
    </source>
</evidence>
<dbReference type="PANTHER" id="PTHR11278:SF0">
    <property type="entry name" value="SMALL RIBOSOMAL SUBUNIT PROTEIN ES7"/>
    <property type="match status" value="1"/>
</dbReference>
<dbReference type="GO" id="GO:0022627">
    <property type="term" value="C:cytosolic small ribosomal subunit"/>
    <property type="evidence" value="ECO:0007669"/>
    <property type="project" value="TreeGrafter"/>
</dbReference>
<feature type="region of interest" description="Disordered" evidence="5">
    <location>
        <begin position="1"/>
        <end position="21"/>
    </location>
</feature>
<dbReference type="GO" id="GO:0003735">
    <property type="term" value="F:structural constituent of ribosome"/>
    <property type="evidence" value="ECO:0007669"/>
    <property type="project" value="InterPro"/>
</dbReference>
<keyword evidence="2 4" id="KW-0689">Ribosomal protein</keyword>
<evidence type="ECO:0000256" key="1">
    <source>
        <dbReference type="ARBA" id="ARBA00007820"/>
    </source>
</evidence>
<dbReference type="GO" id="GO:0032040">
    <property type="term" value="C:small-subunit processome"/>
    <property type="evidence" value="ECO:0007669"/>
    <property type="project" value="TreeGrafter"/>
</dbReference>
<evidence type="ECO:0000256" key="3">
    <source>
        <dbReference type="ARBA" id="ARBA00023274"/>
    </source>
</evidence>
<dbReference type="Proteomes" id="UP000504639">
    <property type="component" value="Chromosome 2"/>
</dbReference>
<keyword evidence="6" id="KW-1185">Reference proteome</keyword>
<dbReference type="InterPro" id="IPR047861">
    <property type="entry name" value="Ribosomal_eS7_CS"/>
</dbReference>
<evidence type="ECO:0000313" key="7">
    <source>
        <dbReference type="RefSeq" id="XP_032039018.1"/>
    </source>
</evidence>
<gene>
    <name evidence="7" type="primary">LOC116486698</name>
</gene>
<dbReference type="GO" id="GO:0006364">
    <property type="term" value="P:rRNA processing"/>
    <property type="evidence" value="ECO:0007669"/>
    <property type="project" value="TreeGrafter"/>
</dbReference>
<name>A0A6J3CNS0_AYTFU</name>
<dbReference type="PANTHER" id="PTHR11278">
    <property type="entry name" value="40S RIBOSOMAL PROTEIN S7"/>
    <property type="match status" value="1"/>
</dbReference>
<dbReference type="GO" id="GO:0042274">
    <property type="term" value="P:ribosomal small subunit biogenesis"/>
    <property type="evidence" value="ECO:0007669"/>
    <property type="project" value="TreeGrafter"/>
</dbReference>
<protein>
    <recommendedName>
        <fullName evidence="4">40S ribosomal protein S7</fullName>
    </recommendedName>
</protein>
<evidence type="ECO:0000256" key="2">
    <source>
        <dbReference type="ARBA" id="ARBA00022980"/>
    </source>
</evidence>
<accession>A0A6J3CNS0</accession>
<dbReference type="PROSITE" id="PS00948">
    <property type="entry name" value="RIBOSOMAL_S7E"/>
    <property type="match status" value="1"/>
</dbReference>
<sequence>MITHNRATFIQHSQRAGSDTAESGGRKAIIIFVPVPQLKSFQKIQVRLVRELEKKFSGKHVVFIAQRRILPKPTRKSRTKNKQKRPRSRTLTAVHDAILEDLVFPSEIVGKRIRVKLDGSRLIKVHLDKAQQNNVEHKVETFSGVYKKLTGKDVVFEFPEFQL</sequence>
<dbReference type="RefSeq" id="XP_032039018.1">
    <property type="nucleotide sequence ID" value="XM_032183127.1"/>
</dbReference>
<keyword evidence="3 4" id="KW-0687">Ribonucleoprotein</keyword>
<reference evidence="7" key="1">
    <citation type="submission" date="2025-08" db="UniProtKB">
        <authorList>
            <consortium name="RefSeq"/>
        </authorList>
    </citation>
    <scope>IDENTIFICATION</scope>
    <source>
        <tissue evidence="7">Lung</tissue>
    </source>
</reference>
<evidence type="ECO:0000256" key="4">
    <source>
        <dbReference type="RuleBase" id="RU364105"/>
    </source>
</evidence>
<dbReference type="AlphaFoldDB" id="A0A6J3CNS0"/>
<dbReference type="InterPro" id="IPR000554">
    <property type="entry name" value="Ribosomal_eS7"/>
</dbReference>
<evidence type="ECO:0000256" key="5">
    <source>
        <dbReference type="SAM" id="MobiDB-lite"/>
    </source>
</evidence>
<dbReference type="Pfam" id="PF01251">
    <property type="entry name" value="Ribosomal_S7e"/>
    <property type="match status" value="1"/>
</dbReference>
<dbReference type="GeneID" id="116486698"/>
<dbReference type="InParanoid" id="A0A6J3CNS0"/>
<organism evidence="6 7">
    <name type="scientific">Aythya fuligula</name>
    <name type="common">Tufted duck</name>
    <name type="synonym">Anas fuligula</name>
    <dbReference type="NCBI Taxonomy" id="219594"/>
    <lineage>
        <taxon>Eukaryota</taxon>
        <taxon>Metazoa</taxon>
        <taxon>Chordata</taxon>
        <taxon>Craniata</taxon>
        <taxon>Vertebrata</taxon>
        <taxon>Euteleostomi</taxon>
        <taxon>Archelosauria</taxon>
        <taxon>Archosauria</taxon>
        <taxon>Dinosauria</taxon>
        <taxon>Saurischia</taxon>
        <taxon>Theropoda</taxon>
        <taxon>Coelurosauria</taxon>
        <taxon>Aves</taxon>
        <taxon>Neognathae</taxon>
        <taxon>Galloanserae</taxon>
        <taxon>Anseriformes</taxon>
        <taxon>Anatidae</taxon>
        <taxon>Aythyinae</taxon>
        <taxon>Aythya</taxon>
    </lineage>
</organism>
<dbReference type="GO" id="GO:0030686">
    <property type="term" value="C:90S preribosome"/>
    <property type="evidence" value="ECO:0007669"/>
    <property type="project" value="TreeGrafter"/>
</dbReference>